<gene>
    <name evidence="1" type="ORF">L3X38_009459</name>
</gene>
<organism evidence="1 2">
    <name type="scientific">Prunus dulcis</name>
    <name type="common">Almond</name>
    <name type="synonym">Amygdalus dulcis</name>
    <dbReference type="NCBI Taxonomy" id="3755"/>
    <lineage>
        <taxon>Eukaryota</taxon>
        <taxon>Viridiplantae</taxon>
        <taxon>Streptophyta</taxon>
        <taxon>Embryophyta</taxon>
        <taxon>Tracheophyta</taxon>
        <taxon>Spermatophyta</taxon>
        <taxon>Magnoliopsida</taxon>
        <taxon>eudicotyledons</taxon>
        <taxon>Gunneridae</taxon>
        <taxon>Pentapetalae</taxon>
        <taxon>rosids</taxon>
        <taxon>fabids</taxon>
        <taxon>Rosales</taxon>
        <taxon>Rosaceae</taxon>
        <taxon>Amygdaloideae</taxon>
        <taxon>Amygdaleae</taxon>
        <taxon>Prunus</taxon>
    </lineage>
</organism>
<name>A0AAD4WF85_PRUDU</name>
<keyword evidence="2" id="KW-1185">Reference proteome</keyword>
<reference evidence="1 2" key="1">
    <citation type="journal article" date="2022" name="G3 (Bethesda)">
        <title>Whole-genome sequence and methylome profiling of the almond [Prunus dulcis (Mill.) D.A. Webb] cultivar 'Nonpareil'.</title>
        <authorList>
            <person name="D'Amico-Willman K.M."/>
            <person name="Ouma W.Z."/>
            <person name="Meulia T."/>
            <person name="Sideli G.M."/>
            <person name="Gradziel T.M."/>
            <person name="Fresnedo-Ramirez J."/>
        </authorList>
    </citation>
    <scope>NUCLEOTIDE SEQUENCE [LARGE SCALE GENOMIC DNA]</scope>
    <source>
        <strain evidence="1">Clone GOH B32 T37-40</strain>
    </source>
</reference>
<protein>
    <submittedName>
        <fullName evidence="1">Uncharacterized protein</fullName>
    </submittedName>
</protein>
<dbReference type="EMBL" id="JAJFAZ020000002">
    <property type="protein sequence ID" value="KAI5341584.1"/>
    <property type="molecule type" value="Genomic_DNA"/>
</dbReference>
<sequence length="124" mass="14588">MSSYFQELNFPWNFQCCPLSRDVLMIVSGVVPWRRGLSMRQRAVHMCEDQVYIFQLALYGILTSSSRGGQYLHCQTLNIDDFQFTVLWNKSEKDQLLPKGRVWVSVQDSKRLKCCDSRQRCLKE</sequence>
<comment type="caution">
    <text evidence="1">The sequence shown here is derived from an EMBL/GenBank/DDBJ whole genome shotgun (WGS) entry which is preliminary data.</text>
</comment>
<accession>A0AAD4WF85</accession>
<proteinExistence type="predicted"/>
<dbReference type="Proteomes" id="UP001054821">
    <property type="component" value="Chromosome 2"/>
</dbReference>
<evidence type="ECO:0000313" key="2">
    <source>
        <dbReference type="Proteomes" id="UP001054821"/>
    </source>
</evidence>
<evidence type="ECO:0000313" key="1">
    <source>
        <dbReference type="EMBL" id="KAI5341584.1"/>
    </source>
</evidence>
<dbReference type="AlphaFoldDB" id="A0AAD4WF85"/>